<gene>
    <name evidence="1" type="ORF">UT30_C0006G0013</name>
</gene>
<dbReference type="PATRIC" id="fig|1618995.3.peg.325"/>
<dbReference type="EMBL" id="LBWG01000006">
    <property type="protein sequence ID" value="KKR04519.1"/>
    <property type="molecule type" value="Genomic_DNA"/>
</dbReference>
<organism evidence="1 2">
    <name type="scientific">Candidatus Uhrbacteria bacterium GW2011_GWF2_39_13</name>
    <dbReference type="NCBI Taxonomy" id="1618995"/>
    <lineage>
        <taxon>Bacteria</taxon>
        <taxon>Candidatus Uhriibacteriota</taxon>
    </lineage>
</organism>
<evidence type="ECO:0000313" key="2">
    <source>
        <dbReference type="Proteomes" id="UP000033935"/>
    </source>
</evidence>
<sequence length="379" mass="43756">MAKKSLNNNLHKANKAKKDEFYTQLIDIEKELKHYKDQFRSKVVYCNCDDPFESNFFKYFAGNFNALGLKRLIATSYKPSPIANTQLGLFGDNKTITTTKGRPKATANKFIINEVSDLDDDGAFDLRDIAEQLKANKNNEWAPLEDDGDFRSSESVELLKEADIIVSNPPFSLFREYIAQLTKYNKKFLIIGNTNAITYKEVFKLIKDDHFRTGYTNFNVGMFFEVPEDWKLFHHIDEKGKKIARVSTSCWFTNLEVEKHKQDIVLYKKYNSENYPQYANYEGIEVSKVQEIPMDYEGGMGVPITFVDKYNPDQFKILGLGISNSGLDIGVKPYEKEHKIYRKEVQKRGAVDGDLYMIKNGIVEVPYARILIKNKKPQK</sequence>
<dbReference type="Proteomes" id="UP000033935">
    <property type="component" value="Unassembled WGS sequence"/>
</dbReference>
<comment type="caution">
    <text evidence="1">The sequence shown here is derived from an EMBL/GenBank/DDBJ whole genome shotgun (WGS) entry which is preliminary data.</text>
</comment>
<dbReference type="InterPro" id="IPR025247">
    <property type="entry name" value="EcoRI-like_methylase"/>
</dbReference>
<dbReference type="InterPro" id="IPR002052">
    <property type="entry name" value="DNA_methylase_N6_adenine_CS"/>
</dbReference>
<dbReference type="GO" id="GO:0003676">
    <property type="term" value="F:nucleic acid binding"/>
    <property type="evidence" value="ECO:0007669"/>
    <property type="project" value="InterPro"/>
</dbReference>
<protein>
    <submittedName>
        <fullName evidence="1">Modification methylase EcoRI</fullName>
    </submittedName>
</protein>
<keyword evidence="1" id="KW-0489">Methyltransferase</keyword>
<name>A0A0G0MKE8_9BACT</name>
<dbReference type="GO" id="GO:0032259">
    <property type="term" value="P:methylation"/>
    <property type="evidence" value="ECO:0007669"/>
    <property type="project" value="UniProtKB-KW"/>
</dbReference>
<dbReference type="PROSITE" id="PS00092">
    <property type="entry name" value="N6_MTASE"/>
    <property type="match status" value="1"/>
</dbReference>
<dbReference type="GO" id="GO:0008168">
    <property type="term" value="F:methyltransferase activity"/>
    <property type="evidence" value="ECO:0007669"/>
    <property type="project" value="UniProtKB-KW"/>
</dbReference>
<accession>A0A0G0MKE8</accession>
<dbReference type="Pfam" id="PF13651">
    <property type="entry name" value="EcoRI_methylase"/>
    <property type="match status" value="1"/>
</dbReference>
<keyword evidence="1" id="KW-0808">Transferase</keyword>
<evidence type="ECO:0000313" key="1">
    <source>
        <dbReference type="EMBL" id="KKR04519.1"/>
    </source>
</evidence>
<reference evidence="1 2" key="1">
    <citation type="journal article" date="2015" name="Nature">
        <title>rRNA introns, odd ribosomes, and small enigmatic genomes across a large radiation of phyla.</title>
        <authorList>
            <person name="Brown C.T."/>
            <person name="Hug L.A."/>
            <person name="Thomas B.C."/>
            <person name="Sharon I."/>
            <person name="Castelle C.J."/>
            <person name="Singh A."/>
            <person name="Wilkins M.J."/>
            <person name="Williams K.H."/>
            <person name="Banfield J.F."/>
        </authorList>
    </citation>
    <scope>NUCLEOTIDE SEQUENCE [LARGE SCALE GENOMIC DNA]</scope>
</reference>
<proteinExistence type="predicted"/>
<dbReference type="AlphaFoldDB" id="A0A0G0MKE8"/>